<keyword evidence="11" id="KW-1185">Reference proteome</keyword>
<feature type="transmembrane region" description="Helical" evidence="9">
    <location>
        <begin position="162"/>
        <end position="183"/>
    </location>
</feature>
<gene>
    <name evidence="10" type="ORF">POM88_051804</name>
</gene>
<dbReference type="Proteomes" id="UP001237642">
    <property type="component" value="Unassembled WGS sequence"/>
</dbReference>
<feature type="transmembrane region" description="Helical" evidence="9">
    <location>
        <begin position="189"/>
        <end position="210"/>
    </location>
</feature>
<sequence length="230" mass="25028">MSTLRTVFGALGIAAGFMLFAFPVFNPIMRIVVNKDTGQLSGMPYYVTLLSCLLSLWYATPFVSQNNTALLVLNGIGAVFEATYVLAFLLYSPRNHRNKIYGLLFGIIIISAGDVLISYFALHGQTRKIVAGIITGTVSILMYGSPLTVVRTVVNEKSVESMPLSLSLFSFLCATCWFVYGILGSDYIVAIPNGIGCLLGIVQLSLYAFYFHGRNMQTSDEASVELGQGK</sequence>
<protein>
    <recommendedName>
        <fullName evidence="9">Bidirectional sugar transporter SWEET</fullName>
    </recommendedName>
</protein>
<evidence type="ECO:0000256" key="7">
    <source>
        <dbReference type="ARBA" id="ARBA00022989"/>
    </source>
</evidence>
<dbReference type="Pfam" id="PF03083">
    <property type="entry name" value="MtN3_slv"/>
    <property type="match status" value="2"/>
</dbReference>
<evidence type="ECO:0000256" key="2">
    <source>
        <dbReference type="ARBA" id="ARBA00007809"/>
    </source>
</evidence>
<accession>A0AAD8M421</accession>
<dbReference type="PANTHER" id="PTHR10791:SF44">
    <property type="entry name" value="BIDIRECTIONAL SUGAR TRANSPORTER SWEET1"/>
    <property type="match status" value="1"/>
</dbReference>
<dbReference type="GO" id="GO:0005886">
    <property type="term" value="C:plasma membrane"/>
    <property type="evidence" value="ECO:0007669"/>
    <property type="project" value="UniProtKB-SubCell"/>
</dbReference>
<dbReference type="InterPro" id="IPR047664">
    <property type="entry name" value="SWEET"/>
</dbReference>
<feature type="transmembrane region" description="Helical" evidence="9">
    <location>
        <begin position="69"/>
        <end position="91"/>
    </location>
</feature>
<comment type="caution">
    <text evidence="10">The sequence shown here is derived from an EMBL/GenBank/DDBJ whole genome shotgun (WGS) entry which is preliminary data.</text>
</comment>
<keyword evidence="6" id="KW-0677">Repeat</keyword>
<keyword evidence="3 9" id="KW-0813">Transport</keyword>
<dbReference type="AlphaFoldDB" id="A0AAD8M421"/>
<evidence type="ECO:0000313" key="10">
    <source>
        <dbReference type="EMBL" id="KAK1358548.1"/>
    </source>
</evidence>
<proteinExistence type="inferred from homology"/>
<dbReference type="FunFam" id="1.20.1280.290:FF:000002">
    <property type="entry name" value="Bidirectional sugar transporter SWEET"/>
    <property type="match status" value="1"/>
</dbReference>
<reference evidence="10" key="1">
    <citation type="submission" date="2023-02" db="EMBL/GenBank/DDBJ databases">
        <title>Genome of toxic invasive species Heracleum sosnowskyi carries increased number of genes despite the absence of recent whole-genome duplications.</title>
        <authorList>
            <person name="Schelkunov M."/>
            <person name="Shtratnikova V."/>
            <person name="Makarenko M."/>
            <person name="Klepikova A."/>
            <person name="Omelchenko D."/>
            <person name="Novikova G."/>
            <person name="Obukhova E."/>
            <person name="Bogdanov V."/>
            <person name="Penin A."/>
            <person name="Logacheva M."/>
        </authorList>
    </citation>
    <scope>NUCLEOTIDE SEQUENCE</scope>
    <source>
        <strain evidence="10">Hsosn_3</strain>
        <tissue evidence="10">Leaf</tissue>
    </source>
</reference>
<dbReference type="GO" id="GO:0051119">
    <property type="term" value="F:sugar transmembrane transporter activity"/>
    <property type="evidence" value="ECO:0007669"/>
    <property type="project" value="InterPro"/>
</dbReference>
<evidence type="ECO:0000256" key="4">
    <source>
        <dbReference type="ARBA" id="ARBA00022597"/>
    </source>
</evidence>
<keyword evidence="8 9" id="KW-0472">Membrane</keyword>
<keyword evidence="5 9" id="KW-0812">Transmembrane</keyword>
<keyword evidence="4 9" id="KW-0762">Sugar transport</keyword>
<evidence type="ECO:0000256" key="5">
    <source>
        <dbReference type="ARBA" id="ARBA00022692"/>
    </source>
</evidence>
<dbReference type="GO" id="GO:0051260">
    <property type="term" value="P:protein homooligomerization"/>
    <property type="evidence" value="ECO:0007669"/>
    <property type="project" value="UniProtKB-ARBA"/>
</dbReference>
<evidence type="ECO:0000313" key="11">
    <source>
        <dbReference type="Proteomes" id="UP001237642"/>
    </source>
</evidence>
<feature type="transmembrane region" description="Helical" evidence="9">
    <location>
        <begin position="129"/>
        <end position="150"/>
    </location>
</feature>
<dbReference type="EMBL" id="JAUIZM010000011">
    <property type="protein sequence ID" value="KAK1358548.1"/>
    <property type="molecule type" value="Genomic_DNA"/>
</dbReference>
<evidence type="ECO:0000256" key="1">
    <source>
        <dbReference type="ARBA" id="ARBA00004127"/>
    </source>
</evidence>
<evidence type="ECO:0000256" key="6">
    <source>
        <dbReference type="ARBA" id="ARBA00022737"/>
    </source>
</evidence>
<dbReference type="Gene3D" id="1.20.1280.290">
    <property type="match status" value="2"/>
</dbReference>
<dbReference type="GO" id="GO:0012505">
    <property type="term" value="C:endomembrane system"/>
    <property type="evidence" value="ECO:0007669"/>
    <property type="project" value="UniProtKB-SubCell"/>
</dbReference>
<feature type="transmembrane region" description="Helical" evidence="9">
    <location>
        <begin position="6"/>
        <end position="25"/>
    </location>
</feature>
<feature type="transmembrane region" description="Helical" evidence="9">
    <location>
        <begin position="103"/>
        <end position="123"/>
    </location>
</feature>
<reference evidence="10" key="2">
    <citation type="submission" date="2023-05" db="EMBL/GenBank/DDBJ databases">
        <authorList>
            <person name="Schelkunov M.I."/>
        </authorList>
    </citation>
    <scope>NUCLEOTIDE SEQUENCE</scope>
    <source>
        <strain evidence="10">Hsosn_3</strain>
        <tissue evidence="10">Leaf</tissue>
    </source>
</reference>
<name>A0AAD8M421_9APIA</name>
<evidence type="ECO:0000256" key="3">
    <source>
        <dbReference type="ARBA" id="ARBA00022448"/>
    </source>
</evidence>
<organism evidence="10 11">
    <name type="scientific">Heracleum sosnowskyi</name>
    <dbReference type="NCBI Taxonomy" id="360622"/>
    <lineage>
        <taxon>Eukaryota</taxon>
        <taxon>Viridiplantae</taxon>
        <taxon>Streptophyta</taxon>
        <taxon>Embryophyta</taxon>
        <taxon>Tracheophyta</taxon>
        <taxon>Spermatophyta</taxon>
        <taxon>Magnoliopsida</taxon>
        <taxon>eudicotyledons</taxon>
        <taxon>Gunneridae</taxon>
        <taxon>Pentapetalae</taxon>
        <taxon>asterids</taxon>
        <taxon>campanulids</taxon>
        <taxon>Apiales</taxon>
        <taxon>Apiaceae</taxon>
        <taxon>Apioideae</taxon>
        <taxon>apioid superclade</taxon>
        <taxon>Tordylieae</taxon>
        <taxon>Tordyliinae</taxon>
        <taxon>Heracleum</taxon>
    </lineage>
</organism>
<dbReference type="InterPro" id="IPR004316">
    <property type="entry name" value="SWEET_rpt"/>
</dbReference>
<feature type="transmembrane region" description="Helical" evidence="9">
    <location>
        <begin position="45"/>
        <end position="63"/>
    </location>
</feature>
<keyword evidence="7 9" id="KW-1133">Transmembrane helix</keyword>
<comment type="subcellular location">
    <subcellularLocation>
        <location evidence="9">Cell membrane</location>
        <topology evidence="9">Multi-pass membrane protein</topology>
    </subcellularLocation>
    <subcellularLocation>
        <location evidence="1">Endomembrane system</location>
        <topology evidence="1">Multi-pass membrane protein</topology>
    </subcellularLocation>
</comment>
<comment type="function">
    <text evidence="9">Mediates both low-affinity uptake and efflux of sugar across the membrane.</text>
</comment>
<evidence type="ECO:0000256" key="8">
    <source>
        <dbReference type="ARBA" id="ARBA00023136"/>
    </source>
</evidence>
<evidence type="ECO:0000256" key="9">
    <source>
        <dbReference type="RuleBase" id="RU910715"/>
    </source>
</evidence>
<comment type="similarity">
    <text evidence="2 9">Belongs to the SWEET sugar transporter family.</text>
</comment>
<dbReference type="PANTHER" id="PTHR10791">
    <property type="entry name" value="RAG1-ACTIVATING PROTEIN 1"/>
    <property type="match status" value="1"/>
</dbReference>